<sequence length="229" mass="24844">MKLPSSSSSSSSSLRNCPMPKLNFPPPRASFTSPCSFASCRAPAPAKLGAQHWACARIQTTIFVFHSVLPSMGTFFIEKLVSICSPITGAYVDDISFSVPQCSTSQSSKQRGTLASLADPTSAIMSPPKNPAIFQQPFRPTGVHLHHDNLVSFFPQEAEESWVMTFPRVVWEIQGKRSHLVQTKNASSFSAPNCRDAINTTPVAGQEVDSLPLAPLSFSASHDICMWLS</sequence>
<protein>
    <submittedName>
        <fullName evidence="1">Uncharacterized protein</fullName>
    </submittedName>
</protein>
<dbReference type="Proteomes" id="UP001302126">
    <property type="component" value="Unassembled WGS sequence"/>
</dbReference>
<evidence type="ECO:0000313" key="2">
    <source>
        <dbReference type="Proteomes" id="UP001302126"/>
    </source>
</evidence>
<accession>A0AAN7AJ74</accession>
<keyword evidence="2" id="KW-1185">Reference proteome</keyword>
<dbReference type="AlphaFoldDB" id="A0AAN7AJ74"/>
<comment type="caution">
    <text evidence="1">The sequence shown here is derived from an EMBL/GenBank/DDBJ whole genome shotgun (WGS) entry which is preliminary data.</text>
</comment>
<proteinExistence type="predicted"/>
<name>A0AAN7AJ74_9PEZI</name>
<dbReference type="EMBL" id="MU864378">
    <property type="protein sequence ID" value="KAK4189173.1"/>
    <property type="molecule type" value="Genomic_DNA"/>
</dbReference>
<reference evidence="1" key="2">
    <citation type="submission" date="2023-05" db="EMBL/GenBank/DDBJ databases">
        <authorList>
            <consortium name="Lawrence Berkeley National Laboratory"/>
            <person name="Steindorff A."/>
            <person name="Hensen N."/>
            <person name="Bonometti L."/>
            <person name="Westerberg I."/>
            <person name="Brannstrom I.O."/>
            <person name="Guillou S."/>
            <person name="Cros-Aarteil S."/>
            <person name="Calhoun S."/>
            <person name="Haridas S."/>
            <person name="Kuo A."/>
            <person name="Mondo S."/>
            <person name="Pangilinan J."/>
            <person name="Riley R."/>
            <person name="Labutti K."/>
            <person name="Andreopoulos B."/>
            <person name="Lipzen A."/>
            <person name="Chen C."/>
            <person name="Yanf M."/>
            <person name="Daum C."/>
            <person name="Ng V."/>
            <person name="Clum A."/>
            <person name="Ohm R."/>
            <person name="Martin F."/>
            <person name="Silar P."/>
            <person name="Natvig D."/>
            <person name="Lalanne C."/>
            <person name="Gautier V."/>
            <person name="Ament-Velasquez S.L."/>
            <person name="Kruys A."/>
            <person name="Hutchinson M.I."/>
            <person name="Powell A.J."/>
            <person name="Barry K."/>
            <person name="Miller A.N."/>
            <person name="Grigoriev I.V."/>
            <person name="Debuchy R."/>
            <person name="Gladieux P."/>
            <person name="Thoren M.H."/>
            <person name="Johannesson H."/>
        </authorList>
    </citation>
    <scope>NUCLEOTIDE SEQUENCE</scope>
    <source>
        <strain evidence="1">PSN309</strain>
    </source>
</reference>
<evidence type="ECO:0000313" key="1">
    <source>
        <dbReference type="EMBL" id="KAK4189173.1"/>
    </source>
</evidence>
<organism evidence="1 2">
    <name type="scientific">Podospora australis</name>
    <dbReference type="NCBI Taxonomy" id="1536484"/>
    <lineage>
        <taxon>Eukaryota</taxon>
        <taxon>Fungi</taxon>
        <taxon>Dikarya</taxon>
        <taxon>Ascomycota</taxon>
        <taxon>Pezizomycotina</taxon>
        <taxon>Sordariomycetes</taxon>
        <taxon>Sordariomycetidae</taxon>
        <taxon>Sordariales</taxon>
        <taxon>Podosporaceae</taxon>
        <taxon>Podospora</taxon>
    </lineage>
</organism>
<gene>
    <name evidence="1" type="ORF">QBC35DRAFT_151968</name>
</gene>
<reference evidence="1" key="1">
    <citation type="journal article" date="2023" name="Mol. Phylogenet. Evol.">
        <title>Genome-scale phylogeny and comparative genomics of the fungal order Sordariales.</title>
        <authorList>
            <person name="Hensen N."/>
            <person name="Bonometti L."/>
            <person name="Westerberg I."/>
            <person name="Brannstrom I.O."/>
            <person name="Guillou S."/>
            <person name="Cros-Aarteil S."/>
            <person name="Calhoun S."/>
            <person name="Haridas S."/>
            <person name="Kuo A."/>
            <person name="Mondo S."/>
            <person name="Pangilinan J."/>
            <person name="Riley R."/>
            <person name="LaButti K."/>
            <person name="Andreopoulos B."/>
            <person name="Lipzen A."/>
            <person name="Chen C."/>
            <person name="Yan M."/>
            <person name="Daum C."/>
            <person name="Ng V."/>
            <person name="Clum A."/>
            <person name="Steindorff A."/>
            <person name="Ohm R.A."/>
            <person name="Martin F."/>
            <person name="Silar P."/>
            <person name="Natvig D.O."/>
            <person name="Lalanne C."/>
            <person name="Gautier V."/>
            <person name="Ament-Velasquez S.L."/>
            <person name="Kruys A."/>
            <person name="Hutchinson M.I."/>
            <person name="Powell A.J."/>
            <person name="Barry K."/>
            <person name="Miller A.N."/>
            <person name="Grigoriev I.V."/>
            <person name="Debuchy R."/>
            <person name="Gladieux P."/>
            <person name="Hiltunen Thoren M."/>
            <person name="Johannesson H."/>
        </authorList>
    </citation>
    <scope>NUCLEOTIDE SEQUENCE</scope>
    <source>
        <strain evidence="1">PSN309</strain>
    </source>
</reference>